<sequence>MVSLPELRDARLDGLDTAGDAWTTFGKHVEDLAGDASADLIGPLRSSPWAGPAADAAFTLLDKVDDEFEVAAMQTRTIGSLLSGAADELRASQRSLRALLAQAAAADFAIGDDGSVTPPQLTYAEIHDPDSALLVQQRMSVARDYAQQIADILTQATDADSRCARALGELITETFGQEPYEYGDAKDDARAAADALGLTEAAIPAGGTDPRQVNAWWKTLSPEAQQLYLTAYPERLGSLDGMPSGDRDFANRLALRDYIGDNVNNRLDQNNAQQDRALMLLDKLERSEQGPDTNRYFLLTIDPTGDGQAAVSIGNPDTADRTAVLVPGVGTELDDIRGLINRSADIKTAAGILKPDEQVAVIGWLGYDTPSLNTDIVSAATGDKSRAGAVALDGFVNGLHATHDGTGPAHITAIGHSYGSTVLGEAASHGDGLAVDDIVAVGSPGMRVTNASEFNVPTDHVWAGAAADDNFVARPENTAAKISFWGDDIGELANEHIHGPGPHYPEFGGNVLTIDTHGHSGYWNANSTSLRNQAAIVVGSYDRVALDYGKAPS</sequence>
<evidence type="ECO:0000259" key="1">
    <source>
        <dbReference type="Pfam" id="PF06259"/>
    </source>
</evidence>
<dbReference type="EMBL" id="BOMN01000130">
    <property type="protein sequence ID" value="GIE25895.1"/>
    <property type="molecule type" value="Genomic_DNA"/>
</dbReference>
<evidence type="ECO:0000313" key="2">
    <source>
        <dbReference type="EMBL" id="GIE25895.1"/>
    </source>
</evidence>
<accession>A0ABQ4A4W8</accession>
<gene>
    <name evidence="2" type="ORF">Ahu01nite_089970</name>
</gene>
<dbReference type="Pfam" id="PF06259">
    <property type="entry name" value="Abhydrolase_8"/>
    <property type="match status" value="1"/>
</dbReference>
<reference evidence="2 3" key="1">
    <citation type="submission" date="2021-01" db="EMBL/GenBank/DDBJ databases">
        <title>Whole genome shotgun sequence of Actinoplanes humidus NBRC 14915.</title>
        <authorList>
            <person name="Komaki H."/>
            <person name="Tamura T."/>
        </authorList>
    </citation>
    <scope>NUCLEOTIDE SEQUENCE [LARGE SCALE GENOMIC DNA]</scope>
    <source>
        <strain evidence="2 3">NBRC 14915</strain>
    </source>
</reference>
<dbReference type="InterPro" id="IPR010427">
    <property type="entry name" value="DUF1023"/>
</dbReference>
<keyword evidence="3" id="KW-1185">Reference proteome</keyword>
<organism evidence="2 3">
    <name type="scientific">Winogradskya humida</name>
    <dbReference type="NCBI Taxonomy" id="113566"/>
    <lineage>
        <taxon>Bacteria</taxon>
        <taxon>Bacillati</taxon>
        <taxon>Actinomycetota</taxon>
        <taxon>Actinomycetes</taxon>
        <taxon>Micromonosporales</taxon>
        <taxon>Micromonosporaceae</taxon>
        <taxon>Winogradskya</taxon>
    </lineage>
</organism>
<dbReference type="RefSeq" id="WP_203842822.1">
    <property type="nucleotide sequence ID" value="NZ_BAAATV010000028.1"/>
</dbReference>
<dbReference type="SUPFAM" id="SSF53474">
    <property type="entry name" value="alpha/beta-Hydrolases"/>
    <property type="match status" value="1"/>
</dbReference>
<dbReference type="Proteomes" id="UP000603200">
    <property type="component" value="Unassembled WGS sequence"/>
</dbReference>
<dbReference type="InterPro" id="IPR029058">
    <property type="entry name" value="AB_hydrolase_fold"/>
</dbReference>
<proteinExistence type="predicted"/>
<evidence type="ECO:0000313" key="3">
    <source>
        <dbReference type="Proteomes" id="UP000603200"/>
    </source>
</evidence>
<comment type="caution">
    <text evidence="2">The sequence shown here is derived from an EMBL/GenBank/DDBJ whole genome shotgun (WGS) entry which is preliminary data.</text>
</comment>
<name>A0ABQ4A4W8_9ACTN</name>
<protein>
    <recommendedName>
        <fullName evidence="1">DUF1023 domain-containing protein</fullName>
    </recommendedName>
</protein>
<feature type="domain" description="DUF1023" evidence="1">
    <location>
        <begin position="302"/>
        <end position="471"/>
    </location>
</feature>